<evidence type="ECO:0000313" key="1">
    <source>
        <dbReference type="EMBL" id="KAI3731345.1"/>
    </source>
</evidence>
<proteinExistence type="predicted"/>
<accession>A0ACB9CAW8</accession>
<evidence type="ECO:0000313" key="2">
    <source>
        <dbReference type="Proteomes" id="UP001056120"/>
    </source>
</evidence>
<keyword evidence="2" id="KW-1185">Reference proteome</keyword>
<gene>
    <name evidence="1" type="ORF">L1987_62533</name>
</gene>
<name>A0ACB9CAW8_9ASTR</name>
<comment type="caution">
    <text evidence="1">The sequence shown here is derived from an EMBL/GenBank/DDBJ whole genome shotgun (WGS) entry which is preliminary data.</text>
</comment>
<sequence length="202" mass="23253">MLSCDWDVYALMSLSLNSPFSQFNIQRKSLSKHDDQCLLPNTLCNPNHLVDDDMREEFPSPFCTDYFVIVGLCSHIDDLESKNGLFVVFFFALIYVQSSTVFNESLKIDWFRVLVTRLIQHPDYNAPNVLLKKVYSLDCDRYQIQMGLRKFESLCVIDDDLGAGATFLGKGYSSKRGLNMEQVKTLDSNFEMGNKLEPERKM</sequence>
<protein>
    <submittedName>
        <fullName evidence="1">Uncharacterized protein</fullName>
    </submittedName>
</protein>
<reference evidence="1 2" key="2">
    <citation type="journal article" date="2022" name="Mol. Ecol. Resour.">
        <title>The genomes of chicory, endive, great burdock and yacon provide insights into Asteraceae paleo-polyploidization history and plant inulin production.</title>
        <authorList>
            <person name="Fan W."/>
            <person name="Wang S."/>
            <person name="Wang H."/>
            <person name="Wang A."/>
            <person name="Jiang F."/>
            <person name="Liu H."/>
            <person name="Zhao H."/>
            <person name="Xu D."/>
            <person name="Zhang Y."/>
        </authorList>
    </citation>
    <scope>NUCLEOTIDE SEQUENCE [LARGE SCALE GENOMIC DNA]</scope>
    <source>
        <strain evidence="2">cv. Yunnan</strain>
        <tissue evidence="1">Leaves</tissue>
    </source>
</reference>
<dbReference type="Proteomes" id="UP001056120">
    <property type="component" value="Linkage Group LG21"/>
</dbReference>
<organism evidence="1 2">
    <name type="scientific">Smallanthus sonchifolius</name>
    <dbReference type="NCBI Taxonomy" id="185202"/>
    <lineage>
        <taxon>Eukaryota</taxon>
        <taxon>Viridiplantae</taxon>
        <taxon>Streptophyta</taxon>
        <taxon>Embryophyta</taxon>
        <taxon>Tracheophyta</taxon>
        <taxon>Spermatophyta</taxon>
        <taxon>Magnoliopsida</taxon>
        <taxon>eudicotyledons</taxon>
        <taxon>Gunneridae</taxon>
        <taxon>Pentapetalae</taxon>
        <taxon>asterids</taxon>
        <taxon>campanulids</taxon>
        <taxon>Asterales</taxon>
        <taxon>Asteraceae</taxon>
        <taxon>Asteroideae</taxon>
        <taxon>Heliantheae alliance</taxon>
        <taxon>Millerieae</taxon>
        <taxon>Smallanthus</taxon>
    </lineage>
</organism>
<reference evidence="2" key="1">
    <citation type="journal article" date="2022" name="Mol. Ecol. Resour.">
        <title>The genomes of chicory, endive, great burdock and yacon provide insights into Asteraceae palaeo-polyploidization history and plant inulin production.</title>
        <authorList>
            <person name="Fan W."/>
            <person name="Wang S."/>
            <person name="Wang H."/>
            <person name="Wang A."/>
            <person name="Jiang F."/>
            <person name="Liu H."/>
            <person name="Zhao H."/>
            <person name="Xu D."/>
            <person name="Zhang Y."/>
        </authorList>
    </citation>
    <scope>NUCLEOTIDE SEQUENCE [LARGE SCALE GENOMIC DNA]</scope>
    <source>
        <strain evidence="2">cv. Yunnan</strain>
    </source>
</reference>
<dbReference type="EMBL" id="CM042038">
    <property type="protein sequence ID" value="KAI3731345.1"/>
    <property type="molecule type" value="Genomic_DNA"/>
</dbReference>